<feature type="region of interest" description="Disordered" evidence="1">
    <location>
        <begin position="2255"/>
        <end position="2280"/>
    </location>
</feature>
<feature type="region of interest" description="Disordered" evidence="1">
    <location>
        <begin position="2847"/>
        <end position="2966"/>
    </location>
</feature>
<evidence type="ECO:0000259" key="3">
    <source>
        <dbReference type="Pfam" id="PF05424"/>
    </source>
</evidence>
<evidence type="ECO:0000313" key="8">
    <source>
        <dbReference type="EMBL" id="KNG74203.1"/>
    </source>
</evidence>
<feature type="domain" description="Cysteine-rich interdomain region 1 gamma" evidence="6">
    <location>
        <begin position="2647"/>
        <end position="2696"/>
    </location>
</feature>
<evidence type="ECO:0000259" key="5">
    <source>
        <dbReference type="Pfam" id="PF15447"/>
    </source>
</evidence>
<feature type="domain" description="Duffy-binding-like" evidence="7">
    <location>
        <begin position="2465"/>
        <end position="2604"/>
    </location>
</feature>
<dbReference type="Pfam" id="PF05424">
    <property type="entry name" value="Duffy_binding"/>
    <property type="match status" value="5"/>
</dbReference>
<feature type="domain" description="Duffy-binding-like" evidence="7">
    <location>
        <begin position="1437"/>
        <end position="1527"/>
    </location>
</feature>
<reference evidence="9" key="1">
    <citation type="submission" date="2015-07" db="EMBL/GenBank/DDBJ databases">
        <title>Annotation of Plasmodium falciparum IGH-CR14.</title>
        <authorList>
            <consortium name="The Broad Institute Genome Sequencing Platform"/>
            <person name="Volkman S.K."/>
            <person name="Neafsey D.E."/>
            <person name="Dash A.P."/>
            <person name="Chitnis C.E."/>
            <person name="Hartl D.L."/>
            <person name="Young S.K."/>
            <person name="Zeng Q."/>
            <person name="Koehrsen M."/>
            <person name="Alvarado L."/>
            <person name="Berlin A."/>
            <person name="Borenstein D."/>
            <person name="Chapman S.B."/>
            <person name="Chen Z."/>
            <person name="Engels R."/>
            <person name="Freedman E."/>
            <person name="Gellesch M."/>
            <person name="Goldberg J."/>
            <person name="Griggs A."/>
            <person name="Gujja S."/>
            <person name="Heilman E.R."/>
            <person name="Heiman D.I."/>
            <person name="Howarth C."/>
            <person name="Jen D."/>
            <person name="Larson L."/>
            <person name="Mehta T."/>
            <person name="Neiman D."/>
            <person name="Park D."/>
            <person name="Pearson M."/>
            <person name="Roberts A."/>
            <person name="Saif S."/>
            <person name="Shea T."/>
            <person name="Shenoy N."/>
            <person name="Sisk P."/>
            <person name="Stolte C."/>
            <person name="Sykes S."/>
            <person name="Walk T."/>
            <person name="White J."/>
            <person name="Yandava C."/>
            <person name="Haas B."/>
            <person name="Henn M.R."/>
            <person name="Nusbaum C."/>
            <person name="Birren B."/>
        </authorList>
    </citation>
    <scope>NUCLEOTIDE SEQUENCE [LARGE SCALE GENOMIC DNA]</scope>
    <source>
        <strain evidence="9">IGH-CR14</strain>
    </source>
</reference>
<dbReference type="FunFam" id="1.10.1900.40:FF:000001">
    <property type="entry name" value="Erythrocyte membrane protein 1"/>
    <property type="match status" value="1"/>
</dbReference>
<dbReference type="Gene3D" id="1.20.58.830">
    <property type="match status" value="5"/>
</dbReference>
<dbReference type="EMBL" id="GG664975">
    <property type="protein sequence ID" value="KNG74203.1"/>
    <property type="molecule type" value="Genomic_DNA"/>
</dbReference>
<feature type="domain" description="Duffy-antigen binding" evidence="3">
    <location>
        <begin position="859"/>
        <end position="1028"/>
    </location>
</feature>
<dbReference type="GO" id="GO:0016020">
    <property type="term" value="C:membrane"/>
    <property type="evidence" value="ECO:0007669"/>
    <property type="project" value="InterPro"/>
</dbReference>
<dbReference type="FunFam" id="1.20.1310.20:FF:000012">
    <property type="entry name" value="Erythrocyte membrane protein 1, PfEMP1"/>
    <property type="match status" value="1"/>
</dbReference>
<dbReference type="SUPFAM" id="SSF140924">
    <property type="entry name" value="Duffy binding domain-like"/>
    <property type="match status" value="7"/>
</dbReference>
<feature type="compositionally biased region" description="Basic and acidic residues" evidence="1">
    <location>
        <begin position="2041"/>
        <end position="2051"/>
    </location>
</feature>
<dbReference type="InterPro" id="IPR029211">
    <property type="entry name" value="PfEMP1_ATS"/>
</dbReference>
<accession>A0A0L1I4U3</accession>
<dbReference type="FunFam" id="1.20.58.830:FF:000021">
    <property type="entry name" value="Erythrocyte membrane protein 1, PfEMP1"/>
    <property type="match status" value="1"/>
</dbReference>
<feature type="domain" description="Duffy-binding-like" evidence="7">
    <location>
        <begin position="308"/>
        <end position="463"/>
    </location>
</feature>
<organism evidence="8 9">
    <name type="scientific">Plasmodium falciparum IGH-CR14</name>
    <dbReference type="NCBI Taxonomy" id="580059"/>
    <lineage>
        <taxon>Eukaryota</taxon>
        <taxon>Sar</taxon>
        <taxon>Alveolata</taxon>
        <taxon>Apicomplexa</taxon>
        <taxon>Aconoidasida</taxon>
        <taxon>Haemosporida</taxon>
        <taxon>Plasmodiidae</taxon>
        <taxon>Plasmodium</taxon>
        <taxon>Plasmodium (Laverania)</taxon>
    </lineage>
</organism>
<feature type="compositionally biased region" description="Low complexity" evidence="1">
    <location>
        <begin position="2213"/>
        <end position="2225"/>
    </location>
</feature>
<dbReference type="Gene3D" id="1.20.1310.20">
    <property type="entry name" value="Duffy-antigen binding domain"/>
    <property type="match status" value="5"/>
</dbReference>
<dbReference type="Pfam" id="PF22672">
    <property type="entry name" value="DBL_C"/>
    <property type="match status" value="3"/>
</dbReference>
<dbReference type="Gene3D" id="1.10.1900.40">
    <property type="entry name" value="Acidic terminal segments, variant surface antigen of PfEMP1"/>
    <property type="match status" value="2"/>
</dbReference>
<dbReference type="Pfam" id="PF15447">
    <property type="entry name" value="NTS"/>
    <property type="match status" value="1"/>
</dbReference>
<dbReference type="InterPro" id="IPR042202">
    <property type="entry name" value="Duffy-ag-bd_sf"/>
</dbReference>
<reference evidence="9" key="2">
    <citation type="submission" date="2015-07" db="EMBL/GenBank/DDBJ databases">
        <title>The genome sequence of Plasmodium falciparum IGH-CR14.</title>
        <authorList>
            <consortium name="The Broad Institute Genome Sequencing Platform"/>
            <person name="Volkman S.K."/>
            <person name="Neafsey D.E."/>
            <person name="Dash A.P."/>
            <person name="Chitnis C.E."/>
            <person name="Hartl D.L."/>
            <person name="Young S.K."/>
            <person name="Kodira C.D."/>
            <person name="Zeng Q."/>
            <person name="Koehrsen M."/>
            <person name="Godfrey P."/>
            <person name="Alvarado L."/>
            <person name="Berlin A."/>
            <person name="Borenstein D."/>
            <person name="Chen Z."/>
            <person name="Engels R."/>
            <person name="Freedman E."/>
            <person name="Gellesch M."/>
            <person name="Goldberg J."/>
            <person name="Griggs A."/>
            <person name="Gujja S."/>
            <person name="Heiman D."/>
            <person name="Hepburn T."/>
            <person name="Howarth C."/>
            <person name="Jen D."/>
            <person name="Larson L."/>
            <person name="Lewis B."/>
            <person name="Mehta T."/>
            <person name="Park D."/>
            <person name="Pearson M."/>
            <person name="Roberts A."/>
            <person name="Saif S."/>
            <person name="Shea T."/>
            <person name="Shenoy N."/>
            <person name="Sisk P."/>
            <person name="Stolte C."/>
            <person name="Sykes S."/>
            <person name="Walk T."/>
            <person name="White J."/>
            <person name="Yandava C."/>
            <person name="Wirth D.F."/>
            <person name="Nusbaum C."/>
            <person name="Birren B."/>
        </authorList>
    </citation>
    <scope>NUCLEOTIDE SEQUENCE [LARGE SCALE GENOMIC DNA]</scope>
    <source>
        <strain evidence="9">IGH-CR14</strain>
    </source>
</reference>
<feature type="compositionally biased region" description="Basic and acidic residues" evidence="1">
    <location>
        <begin position="2119"/>
        <end position="2128"/>
    </location>
</feature>
<feature type="region of interest" description="Disordered" evidence="1">
    <location>
        <begin position="2346"/>
        <end position="2371"/>
    </location>
</feature>
<feature type="compositionally biased region" description="Basic and acidic residues" evidence="1">
    <location>
        <begin position="811"/>
        <end position="822"/>
    </location>
</feature>
<feature type="domain" description="Duffy-binding-like" evidence="2">
    <location>
        <begin position="577"/>
        <end position="721"/>
    </location>
</feature>
<evidence type="ECO:0000259" key="4">
    <source>
        <dbReference type="Pfam" id="PF15445"/>
    </source>
</evidence>
<dbReference type="InterPro" id="IPR004258">
    <property type="entry name" value="DBL"/>
</dbReference>
<evidence type="ECO:0000256" key="1">
    <source>
        <dbReference type="SAM" id="MobiDB-lite"/>
    </source>
</evidence>
<feature type="compositionally biased region" description="Acidic residues" evidence="1">
    <location>
        <begin position="1984"/>
        <end position="2007"/>
    </location>
</feature>
<protein>
    <submittedName>
        <fullName evidence="8">Erythrocyte membrane protein 1</fullName>
    </submittedName>
</protein>
<dbReference type="InterPro" id="IPR041480">
    <property type="entry name" value="CIDR1_gamma"/>
</dbReference>
<feature type="domain" description="Duffy-antigen binding" evidence="3">
    <location>
        <begin position="1651"/>
        <end position="1825"/>
    </location>
</feature>
<feature type="region of interest" description="Disordered" evidence="1">
    <location>
        <begin position="811"/>
        <end position="838"/>
    </location>
</feature>
<dbReference type="InterPro" id="IPR054595">
    <property type="entry name" value="DBL_C"/>
</dbReference>
<feature type="compositionally biased region" description="Pro residues" evidence="1">
    <location>
        <begin position="2057"/>
        <end position="2070"/>
    </location>
</feature>
<dbReference type="Pfam" id="PF18562">
    <property type="entry name" value="CIDR1_gamma"/>
    <property type="match status" value="1"/>
</dbReference>
<feature type="region of interest" description="Disordered" evidence="1">
    <location>
        <begin position="2160"/>
        <end position="2230"/>
    </location>
</feature>
<feature type="domain" description="Duffy-antigen binding" evidence="3">
    <location>
        <begin position="1239"/>
        <end position="1398"/>
    </location>
</feature>
<dbReference type="InterPro" id="IPR008602">
    <property type="entry name" value="Duffy-antigen-binding"/>
</dbReference>
<evidence type="ECO:0000259" key="6">
    <source>
        <dbReference type="Pfam" id="PF18562"/>
    </source>
</evidence>
<evidence type="ECO:0000259" key="2">
    <source>
        <dbReference type="Pfam" id="PF03011"/>
    </source>
</evidence>
<feature type="region of interest" description="Disordered" evidence="1">
    <location>
        <begin position="1"/>
        <end position="23"/>
    </location>
</feature>
<evidence type="ECO:0000259" key="7">
    <source>
        <dbReference type="Pfam" id="PF22672"/>
    </source>
</evidence>
<gene>
    <name evidence="8" type="ORF">PFMG_00429</name>
</gene>
<name>A0A0L1I4U3_PLAFA</name>
<dbReference type="Gene3D" id="1.20.58.1930">
    <property type="match status" value="2"/>
</dbReference>
<dbReference type="GO" id="GO:0046789">
    <property type="term" value="F:host cell surface receptor binding"/>
    <property type="evidence" value="ECO:0007669"/>
    <property type="project" value="InterPro"/>
</dbReference>
<feature type="region of interest" description="Disordered" evidence="1">
    <location>
        <begin position="1940"/>
        <end position="2128"/>
    </location>
</feature>
<dbReference type="Pfam" id="PF15445">
    <property type="entry name" value="ATS"/>
    <property type="match status" value="1"/>
</dbReference>
<dbReference type="FunFam" id="1.20.1310.20:FF:000003">
    <property type="entry name" value="Erythrocyte membrane protein 1, PfEMP1"/>
    <property type="match status" value="1"/>
</dbReference>
<evidence type="ECO:0000313" key="9">
    <source>
        <dbReference type="Proteomes" id="UP000054562"/>
    </source>
</evidence>
<feature type="compositionally biased region" description="Acidic residues" evidence="1">
    <location>
        <begin position="2893"/>
        <end position="2904"/>
    </location>
</feature>
<dbReference type="InterPro" id="IPR029210">
    <property type="entry name" value="PfEMP1_NTS"/>
</dbReference>
<feature type="domain" description="Duffy-antigen binding" evidence="3">
    <location>
        <begin position="127"/>
        <end position="304"/>
    </location>
</feature>
<dbReference type="Proteomes" id="UP000054562">
    <property type="component" value="Unassembled WGS sequence"/>
</dbReference>
<sequence>MGNASSSEGEAKTPSLTESHNSARNVLEKIGKHIKDEINKKKNNTNKLKGTLSSARFLDGLYRSIRWGVRTGPGDSCELSHLFHTNITNQHERNPCHNRNQNRFDENAEAYCNSDKIRDNGERSAGGACAPFRRQNLCDKNLEYLINENTNTTHDLLGNVLVTAKYEGQSIVEKHPNRGSSDVCTALARSFADIGDIVRGRDMFKRNDKVENGLKKVFDKIYAKLGPEGKNYPDDGSGNYYKLREDWWTANRDQVWKAITCNAPYKSRYFIQSENNTQLFSNRQCGHGEHEVLTNLDYVPQFLRWYDEWAEDFCRIKKIKLENVKNACRDEEKKKYCSLNGYDCTQSVGKIRHFVWDSKCTKCSNECLGYENWIKDQKMEFEKQREKYESEINRYTSVSGNSNKKIYKGYNDKFYKDLKGQIGEMKSFLNLLNEGKYCKNQKSEEKNIDFTKSGDEKGTFYRSDYCQVCPDCGVDCSSGTCTKKEETDENCGKPPNYTIPTDVTPTDINVLYSGDEQGYITKRLSKFCSATNNYKDKKIELWQCYYDKKKKNNNNICILQPNAHIKNKNIIINFDNFFEFWVRRLLIDTINWEYKLKTCIDNNNNGKCISGCNENCKCFDKWVKKKENEWKSVKEHIANEKENERKKYCETLKDIFSNFNVQVIETIYKGKHKWKERIEKLKNMDCSQVKIGTEDSQNQIDIFLGHLKEDATQCTSKNPKSACNKPHAARIITPATTRNPCSGGRDQKVGKITRVRHVAKRMHVGAQKQMLERSVDKSSDKYKAESVLKGDISLVKFNKGANPRELKTECDITNKHTNDSRRDRRGYKGPCEGKDNENKRFSIGENWKTGGTVSSKDHVFLPPRREHFCTSNLENLKMNSVTSSTNVNASFLVDVLLAAKYQAEDTIKDYQPKNDIGGKCRAIRYSFADIGDIIKGTDLWDRDRGENRTQGNLEQIFESIKAQLPENKDKYANDKDNKHLKLRADWWEANRHQVWKAMQCKTTIKPAVINIKCGTDTPLMDYIPQRLRWMTEWAEWYCKAQKEEYDKLVTGCGGCKEKGDKECKKEIAECKQCEPQCKQYTEFIKKWKTQWETISTKYKTLYQQAKDSVNNDTTSSTTEEKDKDVVEFLKKLCKQNKDSNKIYSTAEGYIHQETTMDCKEQHIFCEKKNGDNNNYAFRPQPHDHDTPCSCEEREKRDEICKMVKTLLYGTENVNTIEGCNRKTDRPWDCKNNIDPKYTGACMPPRRQSLCIYNLEHHINGRSTDQDLKEAFIKCAAKETFLLWQKYKEDKQEESSSAQVDEPVQNQLEDGTIPEDFLRQMFYTFGDFRDFLFGTDISVKHGKGSELEKKINTLFQNSGGKTPNDKTREQWWTDHGPEIWEAMLCALSYNTNEKTFKDKVHSQLTTTYGYSLVKFSGENSPTLQEFAERPQFLRWMIEWSEHFCKKQSQEYNDLKEKCTECNVSTDGNCTKTVHCTNCSSQCKKYEQFITNWKKQWTQQSEKYQQLYNKAAQKYTNVNTEHEKPVVQYLLQLRTNSGNSDGADTTFNSAGAYVKHQGYINDCDTQYKFDTSDSNDNNYPFREKPYLYEEECNCINDKPTPKRAEQQNDVCTIVQNVLPKHKNGQRSINSCKKKENYPDWDCIKIKAKNNPTGICIPPRRQKICTSDLTLRDNLKVKEDIKKNFITCAAIETYFAWKRYKEDNEQAEAELKNGNIPDEFKRQMYYTFGDYRDIFFGTDISTYNYISDVSPKVITILEKENGTKSEGKQKSKNELLEDWWKEHGKDIWEGMLCALTHEIGDDKKNKIKTAYSYENLKKPTNGTPSLDDFAKKPQFLRWFTEWSDEFCEEQTKRLATLKTQCPENTCRKGDDVKQKCTKACAEYTSWLTKWKENYQKQSKKYSDDKELYKSIDDVTKSEHAYQYLNKQLQILCKNGDCKCMEHKSKQSPNNTDMPASLDDEPQEVKGRCTCQKAPQPPAPNRSHSESDSSEDEEGSDDEDHAENEVEEYEGEEHVDGEGDGAEEKATEKEVPSPAPARPPAARESGNDYRGRSEPGEDGPLPLPLPPPTPPKPPAGNGGAGRILPAAEGPVEEDEDEEDEDDEEASEATQPEEDTDGKGSSSPKEEVDKVKPCEIVQKLFNSGEPKNTFKEACAQKYAKNNSRLGWRCVPSGSTPESGKSDGSVCIPPRRRRLYVGKLEEWASGEAQPPQGEASSQTSNGEPTSPSSSNSRDDDLRNAFIQSAAIETFFLWHKYKMDKKREEKEKQEAQGKVHELKDDKDEAQNSLERGTIPTDFLRLMFYTLGDYRDLCVGKTPDGIDTVSASSSGKEKDGDTKSKISIKEIENKIQEHINSVSTPPPTPGTHTQPSEKKREQWWEQHGPHIWHSMICALTYKDNSDTEAIGTTTTISQDDGLKNALLDDKTKKPKETKYQYTEVKLEETTDGQRTNNQPTKLEDFVKRPTYFRWLEEWADEFCRKQKHKLDIIKKDCKIDDGDEKCSGDGENCNEIVIDKNKIFDDFKCKSCAISCSSYRKWIKKKRTEYDEQEKKYKTESDSAQKNNDYNGFSKTLQNLPQAANFLQKLRPCSKINSGEVKKFFDKNGDTFKHAKYCDPCSQFRVKCENGNCSKDKEQECKNKNSITANDIKTMGKPTEINMLVSDNGATEFNDLNVCRDAGIFKSIRKEEWKCRNVCGLDVCTLEKKHTNGQESGKKYITMKELLKRWLEYFFEDYNKINAKISGCTKNGEKNICKKRCVDEWIKLKKDEWKNINDTYIQEYTRNNDVTSNDLNSFLEGGPFRSEVDKAIKPCNELGDFESKQCNATASSEKGKDGNKSYVIDCLLDKLGEKATSCKQKQQNGGSPEANCVDSTPVEDVDEENEEENPENKVGHPQICKDVLPEPEPEEKDTCDDANPPSTEPEKEKEKKPTEEEATVPAGPGPDTKSEKEVPPAPATAAPTSPPKPTLPADQPFDPTILQTTIPFGVALALGSIAFLFLKKKTKSTPIDLLRVINIPKSDYDIPTKLSPNRYIPYTSGKYRGKRYIYLEGDSGTDSGYTDHYSDITSSSESEYEEMDINDIYVPRAPKYKTLIEVVLEPSGNNTTASGKNTPSDTQNDIQNDGIPSSKITDNEWNTLKHDFISQYIQSEPLDVPQYDVLKELPMNTTEGNVLDVGINEKPFITSIHDRDLYTGEEISYNINMSTNSMDDPKYVSNNVYSGIDLINDTLSGNKHIDIYDEVLKRKENELFGTNYKKNISNNNVAKLTNSDSIMNQLDLFHTWLDRHRDICEQWNNKEDILNKLNEEWNKDNNSGDIPNDNKTLNTDVSIQIDIDENKGKKEFTHMDTMLDDMEDDIYYDVNDDENPFVDHIPMDHNKVDVPKKVHVEMKILNNTSNGSLEPEFPISDVWNI</sequence>
<feature type="region of interest" description="Disordered" evidence="1">
    <location>
        <begin position="3091"/>
        <end position="3111"/>
    </location>
</feature>
<dbReference type="InterPro" id="IPR044932">
    <property type="entry name" value="PfEMP1_ATS_sf"/>
</dbReference>
<feature type="compositionally biased region" description="Basic and acidic residues" evidence="1">
    <location>
        <begin position="2912"/>
        <end position="2923"/>
    </location>
</feature>
<feature type="domain" description="Plasmodium falciparum erythrocyte membrane protein 1 acidic terminal segment" evidence="4">
    <location>
        <begin position="2973"/>
        <end position="3401"/>
    </location>
</feature>
<feature type="compositionally biased region" description="Acidic residues" evidence="1">
    <location>
        <begin position="2086"/>
        <end position="2111"/>
    </location>
</feature>
<feature type="domain" description="Duffy-antigen binding" evidence="3">
    <location>
        <begin position="2180"/>
        <end position="2420"/>
    </location>
</feature>
<proteinExistence type="predicted"/>
<feature type="compositionally biased region" description="Basic and acidic residues" evidence="1">
    <location>
        <begin position="2008"/>
        <end position="2027"/>
    </location>
</feature>
<feature type="domain" description="Plasmodium falciparum erythrocyte membrane protein-1 N-terminal segment" evidence="5">
    <location>
        <begin position="22"/>
        <end position="56"/>
    </location>
</feature>
<feature type="compositionally biased region" description="Acidic residues" evidence="1">
    <location>
        <begin position="2865"/>
        <end position="2877"/>
    </location>
</feature>
<feature type="compositionally biased region" description="Basic and acidic residues" evidence="1">
    <location>
        <begin position="2255"/>
        <end position="2278"/>
    </location>
</feature>
<dbReference type="Pfam" id="PF03011">
    <property type="entry name" value="PFEMP"/>
    <property type="match status" value="2"/>
</dbReference>
<dbReference type="FunFam" id="1.20.58.1930:FF:000001">
    <property type="entry name" value="Erythrocyte membrane protein 1, PfEMP1"/>
    <property type="match status" value="1"/>
</dbReference>
<feature type="domain" description="Duffy-binding-like" evidence="2">
    <location>
        <begin position="2714"/>
        <end position="2852"/>
    </location>
</feature>